<dbReference type="Gene3D" id="3.40.50.1820">
    <property type="entry name" value="alpha/beta hydrolase"/>
    <property type="match status" value="1"/>
</dbReference>
<name>A0A7G9R689_9MICO</name>
<keyword evidence="3" id="KW-1185">Reference proteome</keyword>
<feature type="domain" description="AB hydrolase-1" evidence="1">
    <location>
        <begin position="8"/>
        <end position="212"/>
    </location>
</feature>
<evidence type="ECO:0000313" key="2">
    <source>
        <dbReference type="EMBL" id="QNN51114.1"/>
    </source>
</evidence>
<dbReference type="PANTHER" id="PTHR43433">
    <property type="entry name" value="HYDROLASE, ALPHA/BETA FOLD FAMILY PROTEIN"/>
    <property type="match status" value="1"/>
</dbReference>
<dbReference type="PANTHER" id="PTHR43433:SF5">
    <property type="entry name" value="AB HYDROLASE-1 DOMAIN-CONTAINING PROTEIN"/>
    <property type="match status" value="1"/>
</dbReference>
<dbReference type="InterPro" id="IPR000073">
    <property type="entry name" value="AB_hydrolase_1"/>
</dbReference>
<evidence type="ECO:0000259" key="1">
    <source>
        <dbReference type="Pfam" id="PF12697"/>
    </source>
</evidence>
<dbReference type="Pfam" id="PF12697">
    <property type="entry name" value="Abhydrolase_6"/>
    <property type="match status" value="1"/>
</dbReference>
<dbReference type="SUPFAM" id="SSF53474">
    <property type="entry name" value="alpha/beta-Hydrolases"/>
    <property type="match status" value="1"/>
</dbReference>
<protein>
    <submittedName>
        <fullName evidence="2">Alpha/beta hydrolase</fullName>
    </submittedName>
</protein>
<reference evidence="2 3" key="1">
    <citation type="submission" date="2020-08" db="EMBL/GenBank/DDBJ databases">
        <title>Genome sequence of Phycicoccus endophyticus JCM 31784T.</title>
        <authorList>
            <person name="Hyun D.-W."/>
            <person name="Bae J.-W."/>
        </authorList>
    </citation>
    <scope>NUCLEOTIDE SEQUENCE [LARGE SCALE GENOMIC DNA]</scope>
    <source>
        <strain evidence="2 3">JCM 31784</strain>
    </source>
</reference>
<dbReference type="KEGG" id="pei:H9L10_14435"/>
<dbReference type="InterPro" id="IPR029058">
    <property type="entry name" value="AB_hydrolase_fold"/>
</dbReference>
<dbReference type="Proteomes" id="UP000515976">
    <property type="component" value="Chromosome"/>
</dbReference>
<proteinExistence type="predicted"/>
<dbReference type="GO" id="GO:0016787">
    <property type="term" value="F:hydrolase activity"/>
    <property type="evidence" value="ECO:0007669"/>
    <property type="project" value="UniProtKB-KW"/>
</dbReference>
<dbReference type="InterPro" id="IPR050471">
    <property type="entry name" value="AB_hydrolase"/>
</dbReference>
<dbReference type="PRINTS" id="PR00111">
    <property type="entry name" value="ABHYDROLASE"/>
</dbReference>
<dbReference type="EMBL" id="CP060712">
    <property type="protein sequence ID" value="QNN51114.1"/>
    <property type="molecule type" value="Genomic_DNA"/>
</dbReference>
<evidence type="ECO:0000313" key="3">
    <source>
        <dbReference type="Proteomes" id="UP000515976"/>
    </source>
</evidence>
<keyword evidence="2" id="KW-0378">Hydrolase</keyword>
<sequence>MTLESLRPVGRALAHSRAVHAFERPGHGRSPDVPGEYSYARGVEQALAYLDLLGLDSAHVVGYSDGAVIGLLLARDHPRRVRSLVSVSGNLDPSGFAVEPEELDAALALAGTAPDGMPDPDRELHAALSPDGPAHGDIVLDKLRRLWRDHPRVTPASLRTVRAPTLVLAGEHDAVRPEHSALIAAALPDGYLHLVPEATHALLEEHPEVVCALVVAFVEEHAAG</sequence>
<accession>A0A7G9R689</accession>
<gene>
    <name evidence="2" type="ORF">H9L10_14435</name>
</gene>
<organism evidence="2 3">
    <name type="scientific">Phycicoccus endophyticus</name>
    <dbReference type="NCBI Taxonomy" id="1690220"/>
    <lineage>
        <taxon>Bacteria</taxon>
        <taxon>Bacillati</taxon>
        <taxon>Actinomycetota</taxon>
        <taxon>Actinomycetes</taxon>
        <taxon>Micrococcales</taxon>
        <taxon>Intrasporangiaceae</taxon>
        <taxon>Phycicoccus</taxon>
    </lineage>
</organism>
<dbReference type="AlphaFoldDB" id="A0A7G9R689"/>